<evidence type="ECO:0000313" key="3">
    <source>
        <dbReference type="Proteomes" id="UP000019681"/>
    </source>
</evidence>
<dbReference type="EMBL" id="AZQP01000094">
    <property type="protein sequence ID" value="EYE87207.1"/>
    <property type="molecule type" value="Genomic_DNA"/>
</dbReference>
<feature type="domain" description="Mannosyl-glycoprotein endo-beta-N-acetylglucosamidase-like" evidence="1">
    <location>
        <begin position="82"/>
        <end position="236"/>
    </location>
</feature>
<proteinExistence type="predicted"/>
<dbReference type="GO" id="GO:0004040">
    <property type="term" value="F:amidase activity"/>
    <property type="evidence" value="ECO:0007669"/>
    <property type="project" value="InterPro"/>
</dbReference>
<reference evidence="2 3" key="1">
    <citation type="journal article" date="2014" name="Genome Announc.">
        <title>Draft Genome Sequence of Fervidicella metallireducens Strain AeBT, an Iron-Reducing Thermoanaerobe from the Great Artesian Basin.</title>
        <authorList>
            <person name="Patel B.K."/>
        </authorList>
    </citation>
    <scope>NUCLEOTIDE SEQUENCE [LARGE SCALE GENOMIC DNA]</scope>
    <source>
        <strain evidence="2 3">AeB</strain>
    </source>
</reference>
<dbReference type="AlphaFoldDB" id="A0A017RRD4"/>
<evidence type="ECO:0000259" key="1">
    <source>
        <dbReference type="SMART" id="SM00047"/>
    </source>
</evidence>
<accession>A0A017RRD4</accession>
<sequence length="241" mass="27563">MESKVLKNCNERITQYGVSLEQALRKQMKTSAKILVKGKWASATQDMILKYLTPENYNSGVFKYQFLDLSESADVTKEELNNFLKGKGVLEAKGDIYLRASKKYKISEVYLAAHSALETGNGTSKLAIGVLIKGIKVYNMYGINALDRDPITYGSEFAYRMGWTTPEKAIEEGAKWISKQYINNPLYKQNTLYKMRWNPQAPGTHQYASDISWAINQTKSIKKMYDNFRNAALKFDIPRYK</sequence>
<keyword evidence="3" id="KW-1185">Reference proteome</keyword>
<organism evidence="2 3">
    <name type="scientific">Fervidicella metallireducens AeB</name>
    <dbReference type="NCBI Taxonomy" id="1403537"/>
    <lineage>
        <taxon>Bacteria</taxon>
        <taxon>Bacillati</taxon>
        <taxon>Bacillota</taxon>
        <taxon>Clostridia</taxon>
        <taxon>Eubacteriales</taxon>
        <taxon>Clostridiaceae</taxon>
        <taxon>Fervidicella</taxon>
    </lineage>
</organism>
<name>A0A017RRD4_9CLOT</name>
<dbReference type="OrthoDB" id="9816557at2"/>
<evidence type="ECO:0000313" key="2">
    <source>
        <dbReference type="EMBL" id="EYE87207.1"/>
    </source>
</evidence>
<dbReference type="STRING" id="1403537.Q428_14585"/>
<protein>
    <recommendedName>
        <fullName evidence="1">Mannosyl-glycoprotein endo-beta-N-acetylglucosamidase-like domain-containing protein</fullName>
    </recommendedName>
</protein>
<dbReference type="Proteomes" id="UP000019681">
    <property type="component" value="Unassembled WGS sequence"/>
</dbReference>
<comment type="caution">
    <text evidence="2">The sequence shown here is derived from an EMBL/GenBank/DDBJ whole genome shotgun (WGS) entry which is preliminary data.</text>
</comment>
<dbReference type="Pfam" id="PF01832">
    <property type="entry name" value="Glucosaminidase"/>
    <property type="match status" value="1"/>
</dbReference>
<gene>
    <name evidence="2" type="ORF">Q428_14585</name>
</gene>
<dbReference type="InterPro" id="IPR002901">
    <property type="entry name" value="MGlyc_endo_b_GlcNAc-like_dom"/>
</dbReference>
<dbReference type="SMART" id="SM00047">
    <property type="entry name" value="LYZ2"/>
    <property type="match status" value="1"/>
</dbReference>
<dbReference type="Gene3D" id="1.10.530.10">
    <property type="match status" value="1"/>
</dbReference>
<dbReference type="RefSeq" id="WP_051515188.1">
    <property type="nucleotide sequence ID" value="NZ_AZQP01000094.1"/>
</dbReference>